<protein>
    <submittedName>
        <fullName evidence="1">Uncharacterized protein</fullName>
    </submittedName>
</protein>
<evidence type="ECO:0000313" key="2">
    <source>
        <dbReference type="Proteomes" id="UP000325641"/>
    </source>
</evidence>
<proteinExistence type="predicted"/>
<name>A0A5P6P9T7_9BRAD</name>
<accession>A0A5P6P9T7</accession>
<reference evidence="2" key="1">
    <citation type="submission" date="2019-10" db="EMBL/GenBank/DDBJ databases">
        <title>Complete Genome Sequence of Bradyrhizobium betae type strain PL7HG1T.</title>
        <authorList>
            <person name="Bromfield E.S.P."/>
            <person name="Cloutier S."/>
        </authorList>
    </citation>
    <scope>NUCLEOTIDE SEQUENCE [LARGE SCALE GENOMIC DNA]</scope>
    <source>
        <strain evidence="2">PL7HG1</strain>
    </source>
</reference>
<dbReference type="RefSeq" id="WP_151647790.1">
    <property type="nucleotide sequence ID" value="NZ_CP044543.1"/>
</dbReference>
<dbReference type="AlphaFoldDB" id="A0A5P6P9T7"/>
<dbReference type="EMBL" id="CP044543">
    <property type="protein sequence ID" value="QFI74818.1"/>
    <property type="molecule type" value="Genomic_DNA"/>
</dbReference>
<dbReference type="KEGG" id="bbet:F8237_21850"/>
<evidence type="ECO:0000313" key="1">
    <source>
        <dbReference type="EMBL" id="QFI74818.1"/>
    </source>
</evidence>
<organism evidence="1 2">
    <name type="scientific">Bradyrhizobium betae</name>
    <dbReference type="NCBI Taxonomy" id="244734"/>
    <lineage>
        <taxon>Bacteria</taxon>
        <taxon>Pseudomonadati</taxon>
        <taxon>Pseudomonadota</taxon>
        <taxon>Alphaproteobacteria</taxon>
        <taxon>Hyphomicrobiales</taxon>
        <taxon>Nitrobacteraceae</taxon>
        <taxon>Bradyrhizobium</taxon>
    </lineage>
</organism>
<sequence length="101" mass="10594">MSRRRDIILVSIVAPNAALMAENAGIISRAEASAFAIPKSVLIGTTSSAGLIRNSLSSRGARADIPGSGPRRREILTHPTERLLVDGSQFPAAAFGSIVRL</sequence>
<gene>
    <name evidence="1" type="ORF">F8237_21850</name>
</gene>
<dbReference type="Proteomes" id="UP000325641">
    <property type="component" value="Chromosome"/>
</dbReference>